<evidence type="ECO:0000256" key="4">
    <source>
        <dbReference type="ARBA" id="ARBA00023015"/>
    </source>
</evidence>
<evidence type="ECO:0000256" key="7">
    <source>
        <dbReference type="ARBA" id="ARBA00023242"/>
    </source>
</evidence>
<sequence>MWKRACDPCAARKAKCDRHSPCQRCKAHNLSCTTVRVSAKPGPKGPWSNRRKSRTKTQKLSPGAEPARDELLQYLYIYLQESYTLWPVIDVERMSSRLLNTADVSAYALCTAISAVILQRTAQYRIPDNGQSYPGITEHSILAAESKKARTSLLYSPRPDLDILLSSFFLHIYSANAGKIREATLLLREAITVAQLLELDQGMHYANLPIEEAQLHLRIVWLLHITERGHTTRFDFPRILHLDPNLPPLQAAEDPSSLLPFTSMCQLFQTFGHAMDDVLPGAISDFFHGMDICLQNTQEPIPGSAVSVSQLVDFLITKQWMRMVLWKRAIFHVELSDDIQGSLSVAFPEQVARMAAKYIVDFPRELVEAHGLGMHMKLADIAISVADMVSCMPRISAHHHRTRVGAVDVLKYLAGFIFSISNSVNPRLGLLQEKVSGEAWSSPLEYPPWGNNRPDDIYRGIKKRKLMLDLVALE</sequence>
<accession>A0A7R8AKM4</accession>
<dbReference type="Gene3D" id="4.10.240.10">
    <property type="entry name" value="Zn(2)-C6 fungal-type DNA-binding domain"/>
    <property type="match status" value="1"/>
</dbReference>
<dbReference type="AlphaFoldDB" id="A0A7R8AKM4"/>
<feature type="region of interest" description="Disordered" evidence="8">
    <location>
        <begin position="36"/>
        <end position="64"/>
    </location>
</feature>
<keyword evidence="5" id="KW-0238">DNA-binding</keyword>
<evidence type="ECO:0000313" key="10">
    <source>
        <dbReference type="EMBL" id="BCS23004.1"/>
    </source>
</evidence>
<keyword evidence="6" id="KW-0804">Transcription</keyword>
<dbReference type="InterPro" id="IPR036864">
    <property type="entry name" value="Zn2-C6_fun-type_DNA-bd_sf"/>
</dbReference>
<protein>
    <recommendedName>
        <fullName evidence="9">Zn(2)-C6 fungal-type domain-containing protein</fullName>
    </recommendedName>
</protein>
<dbReference type="RefSeq" id="XP_041555198.1">
    <property type="nucleotide sequence ID" value="XM_041702410.1"/>
</dbReference>
<keyword evidence="7" id="KW-0539">Nucleus</keyword>
<dbReference type="PANTHER" id="PTHR31668:SF18">
    <property type="entry name" value="MALTOSE FERMENTATION REGULATORY PROTEIN MAL13-RELATED"/>
    <property type="match status" value="1"/>
</dbReference>
<keyword evidence="4" id="KW-0805">Transcription regulation</keyword>
<name>A0A7R8AKM4_9EURO</name>
<dbReference type="InterPro" id="IPR050797">
    <property type="entry name" value="Carb_Metab_Trans_Reg"/>
</dbReference>
<evidence type="ECO:0000256" key="6">
    <source>
        <dbReference type="ARBA" id="ARBA00023163"/>
    </source>
</evidence>
<keyword evidence="11" id="KW-1185">Reference proteome</keyword>
<reference evidence="10" key="2">
    <citation type="submission" date="2021-02" db="EMBL/GenBank/DDBJ databases">
        <title>Aspergillus puulaauensis MK2 genome sequence.</title>
        <authorList>
            <person name="Futagami T."/>
            <person name="Mori K."/>
            <person name="Kadooka C."/>
            <person name="Tanaka T."/>
        </authorList>
    </citation>
    <scope>NUCLEOTIDE SEQUENCE</scope>
    <source>
        <strain evidence="10">MK2</strain>
    </source>
</reference>
<dbReference type="GO" id="GO:0008270">
    <property type="term" value="F:zinc ion binding"/>
    <property type="evidence" value="ECO:0007669"/>
    <property type="project" value="InterPro"/>
</dbReference>
<reference evidence="10" key="1">
    <citation type="submission" date="2021-01" db="EMBL/GenBank/DDBJ databases">
        <authorList>
            <consortium name="Aspergillus puulaauensis MK2 genome sequencing consortium"/>
            <person name="Kazuki M."/>
            <person name="Futagami T."/>
        </authorList>
    </citation>
    <scope>NUCLEOTIDE SEQUENCE</scope>
    <source>
        <strain evidence="10">MK2</strain>
    </source>
</reference>
<comment type="subcellular location">
    <subcellularLocation>
        <location evidence="1">Nucleus</location>
    </subcellularLocation>
</comment>
<dbReference type="Pfam" id="PF00172">
    <property type="entry name" value="Zn_clus"/>
    <property type="match status" value="1"/>
</dbReference>
<dbReference type="PROSITE" id="PS00463">
    <property type="entry name" value="ZN2_CY6_FUNGAL_1"/>
    <property type="match status" value="1"/>
</dbReference>
<dbReference type="GeneID" id="64973009"/>
<evidence type="ECO:0000313" key="11">
    <source>
        <dbReference type="Proteomes" id="UP000654913"/>
    </source>
</evidence>
<dbReference type="EMBL" id="AP024445">
    <property type="protein sequence ID" value="BCS23004.1"/>
    <property type="molecule type" value="Genomic_DNA"/>
</dbReference>
<organism evidence="10 11">
    <name type="scientific">Aspergillus puulaauensis</name>
    <dbReference type="NCBI Taxonomy" id="1220207"/>
    <lineage>
        <taxon>Eukaryota</taxon>
        <taxon>Fungi</taxon>
        <taxon>Dikarya</taxon>
        <taxon>Ascomycota</taxon>
        <taxon>Pezizomycotina</taxon>
        <taxon>Eurotiomycetes</taxon>
        <taxon>Eurotiomycetidae</taxon>
        <taxon>Eurotiales</taxon>
        <taxon>Aspergillaceae</taxon>
        <taxon>Aspergillus</taxon>
    </lineage>
</organism>
<evidence type="ECO:0000256" key="8">
    <source>
        <dbReference type="SAM" id="MobiDB-lite"/>
    </source>
</evidence>
<feature type="domain" description="Zn(2)-C6 fungal-type" evidence="9">
    <location>
        <begin position="5"/>
        <end position="34"/>
    </location>
</feature>
<keyword evidence="3" id="KW-0862">Zinc</keyword>
<dbReference type="PANTHER" id="PTHR31668">
    <property type="entry name" value="GLUCOSE TRANSPORT TRANSCRIPTION REGULATOR RGT1-RELATED-RELATED"/>
    <property type="match status" value="1"/>
</dbReference>
<dbReference type="CDD" id="cd00067">
    <property type="entry name" value="GAL4"/>
    <property type="match status" value="1"/>
</dbReference>
<gene>
    <name evidence="10" type="ORF">APUU_31229A</name>
</gene>
<proteinExistence type="predicted"/>
<dbReference type="OrthoDB" id="2740448at2759"/>
<evidence type="ECO:0000259" key="9">
    <source>
        <dbReference type="PROSITE" id="PS50048"/>
    </source>
</evidence>
<keyword evidence="2" id="KW-0479">Metal-binding</keyword>
<dbReference type="PROSITE" id="PS50048">
    <property type="entry name" value="ZN2_CY6_FUNGAL_2"/>
    <property type="match status" value="1"/>
</dbReference>
<dbReference type="CDD" id="cd12148">
    <property type="entry name" value="fungal_TF_MHR"/>
    <property type="match status" value="1"/>
</dbReference>
<dbReference type="SMART" id="SM00066">
    <property type="entry name" value="GAL4"/>
    <property type="match status" value="1"/>
</dbReference>
<dbReference type="GO" id="GO:0005634">
    <property type="term" value="C:nucleus"/>
    <property type="evidence" value="ECO:0007669"/>
    <property type="project" value="UniProtKB-SubCell"/>
</dbReference>
<dbReference type="Proteomes" id="UP000654913">
    <property type="component" value="Chromosome 3"/>
</dbReference>
<dbReference type="SUPFAM" id="SSF57701">
    <property type="entry name" value="Zn2/Cys6 DNA-binding domain"/>
    <property type="match status" value="1"/>
</dbReference>
<evidence type="ECO:0000256" key="3">
    <source>
        <dbReference type="ARBA" id="ARBA00022833"/>
    </source>
</evidence>
<evidence type="ECO:0000256" key="1">
    <source>
        <dbReference type="ARBA" id="ARBA00004123"/>
    </source>
</evidence>
<dbReference type="GO" id="GO:0000981">
    <property type="term" value="F:DNA-binding transcription factor activity, RNA polymerase II-specific"/>
    <property type="evidence" value="ECO:0007669"/>
    <property type="project" value="InterPro"/>
</dbReference>
<dbReference type="GO" id="GO:0003677">
    <property type="term" value="F:DNA binding"/>
    <property type="evidence" value="ECO:0007669"/>
    <property type="project" value="UniProtKB-KW"/>
</dbReference>
<dbReference type="InterPro" id="IPR001138">
    <property type="entry name" value="Zn2Cys6_DnaBD"/>
</dbReference>
<evidence type="ECO:0000256" key="5">
    <source>
        <dbReference type="ARBA" id="ARBA00023125"/>
    </source>
</evidence>
<dbReference type="KEGG" id="apuu:APUU_31229A"/>
<evidence type="ECO:0000256" key="2">
    <source>
        <dbReference type="ARBA" id="ARBA00022723"/>
    </source>
</evidence>